<reference evidence="1 2" key="1">
    <citation type="journal article" date="2023" name="G3 (Bethesda)">
        <title>A chromosome-level genome assembly of Zasmidium syzygii isolated from banana leaves.</title>
        <authorList>
            <person name="van Westerhoven A.C."/>
            <person name="Mehrabi R."/>
            <person name="Talebi R."/>
            <person name="Steentjes M.B.F."/>
            <person name="Corcolon B."/>
            <person name="Chong P.A."/>
            <person name="Kema G.H.J."/>
            <person name="Seidl M.F."/>
        </authorList>
    </citation>
    <scope>NUCLEOTIDE SEQUENCE [LARGE SCALE GENOMIC DNA]</scope>
    <source>
        <strain evidence="1 2">P124</strain>
    </source>
</reference>
<sequence>MNAWSTASKDKHGSYWKLPSYNRAPRLIRDITAELSRRNYQVPQRISREDAIDALQRSDRGLMSYHGLGNDELRGFINARRIQHAGTLKGESKATGTRLIHILQRADDNPRFERFSHLAPELRNRIYEYYLGSLAQPIYAPSQPPLTLTSRLLRQETLPMFYSTSIFVLSFINTSDSNFRLRIPDQLQLFIHNTLPSHLALIERLIIRVGTRALPTQPPRPQNNRRDDFVSEGAACLEIRARVPLEGTGYRVDGRLRRITHAKGQAAVDKVRAVLGGVVARPGKGRMTKDDFYALRRAVEEGLNS</sequence>
<name>A0ABR0E5S4_ZASCE</name>
<accession>A0ABR0E5S4</accession>
<gene>
    <name evidence="1" type="ORF">PRZ48_012608</name>
</gene>
<dbReference type="Proteomes" id="UP001305779">
    <property type="component" value="Unassembled WGS sequence"/>
</dbReference>
<proteinExistence type="predicted"/>
<keyword evidence="2" id="KW-1185">Reference proteome</keyword>
<organism evidence="1 2">
    <name type="scientific">Zasmidium cellare</name>
    <name type="common">Wine cellar mold</name>
    <name type="synonym">Racodium cellare</name>
    <dbReference type="NCBI Taxonomy" id="395010"/>
    <lineage>
        <taxon>Eukaryota</taxon>
        <taxon>Fungi</taxon>
        <taxon>Dikarya</taxon>
        <taxon>Ascomycota</taxon>
        <taxon>Pezizomycotina</taxon>
        <taxon>Dothideomycetes</taxon>
        <taxon>Dothideomycetidae</taxon>
        <taxon>Mycosphaerellales</taxon>
        <taxon>Mycosphaerellaceae</taxon>
        <taxon>Zasmidium</taxon>
    </lineage>
</organism>
<protein>
    <submittedName>
        <fullName evidence="1">Uncharacterized protein</fullName>
    </submittedName>
</protein>
<evidence type="ECO:0000313" key="2">
    <source>
        <dbReference type="Proteomes" id="UP001305779"/>
    </source>
</evidence>
<dbReference type="EMBL" id="JAXOVC010000010">
    <property type="protein sequence ID" value="KAK4496628.1"/>
    <property type="molecule type" value="Genomic_DNA"/>
</dbReference>
<evidence type="ECO:0000313" key="1">
    <source>
        <dbReference type="EMBL" id="KAK4496628.1"/>
    </source>
</evidence>
<comment type="caution">
    <text evidence="1">The sequence shown here is derived from an EMBL/GenBank/DDBJ whole genome shotgun (WGS) entry which is preliminary data.</text>
</comment>